<evidence type="ECO:0000256" key="7">
    <source>
        <dbReference type="ARBA" id="ARBA00040944"/>
    </source>
</evidence>
<evidence type="ECO:0000256" key="10">
    <source>
        <dbReference type="ARBA" id="ARBA00049432"/>
    </source>
</evidence>
<dbReference type="PANTHER" id="PTHR20961:SF148">
    <property type="entry name" value="EGF DOMAIN-SPECIFIC O-LINKED N-ACETYLGLUCOSAMINE TRANSFERASE"/>
    <property type="match status" value="1"/>
</dbReference>
<protein>
    <recommendedName>
        <fullName evidence="7">EGF domain-specific O-linked N-acetylglucosamine transferase</fullName>
        <ecNumber evidence="1">2.4.1.255</ecNumber>
    </recommendedName>
    <alternativeName>
        <fullName evidence="8">Extracellular O-linked N-acetylglucosamine transferase</fullName>
    </alternativeName>
</protein>
<dbReference type="InterPro" id="IPR049625">
    <property type="entry name" value="Glyco_transf_61_cat"/>
</dbReference>
<dbReference type="Pfam" id="PF04577">
    <property type="entry name" value="Glyco_transf_61"/>
    <property type="match status" value="1"/>
</dbReference>
<dbReference type="GO" id="GO:0005788">
    <property type="term" value="C:endoplasmic reticulum lumen"/>
    <property type="evidence" value="ECO:0007669"/>
    <property type="project" value="TreeGrafter"/>
</dbReference>
<evidence type="ECO:0000256" key="3">
    <source>
        <dbReference type="ARBA" id="ARBA00022679"/>
    </source>
</evidence>
<sequence length="155" mass="18580">MTEIILLIEALKDLSGVEVTRIDYNSRMPFVDQLDMTHNTDIFIGMHGSGLTHLLFLPDWAGVFEIYNCEDERCYWDLARLRGVKYWSWQKEDKVFPEDEGKHPTLGTPHKKFTNYSFDVPEFLRIVQQMIEYVRRHPKFVQEQRRLRRLTDEEL</sequence>
<keyword evidence="3" id="KW-0808">Transferase</keyword>
<organism evidence="12 13">
    <name type="scientific">Plectus sambesii</name>
    <dbReference type="NCBI Taxonomy" id="2011161"/>
    <lineage>
        <taxon>Eukaryota</taxon>
        <taxon>Metazoa</taxon>
        <taxon>Ecdysozoa</taxon>
        <taxon>Nematoda</taxon>
        <taxon>Chromadorea</taxon>
        <taxon>Plectida</taxon>
        <taxon>Plectina</taxon>
        <taxon>Plectoidea</taxon>
        <taxon>Plectidae</taxon>
        <taxon>Plectus</taxon>
    </lineage>
</organism>
<dbReference type="Proteomes" id="UP000887566">
    <property type="component" value="Unplaced"/>
</dbReference>
<feature type="domain" description="Glycosyltransferase 61 catalytic" evidence="11">
    <location>
        <begin position="7"/>
        <end position="63"/>
    </location>
</feature>
<evidence type="ECO:0000256" key="5">
    <source>
        <dbReference type="ARBA" id="ARBA00022824"/>
    </source>
</evidence>
<evidence type="ECO:0000313" key="12">
    <source>
        <dbReference type="Proteomes" id="UP000887566"/>
    </source>
</evidence>
<comment type="catalytic activity">
    <reaction evidence="9">
        <text>L-seryl-[protein] + UDP-N-acetyl-alpha-D-glucosamine = 3-O-(N-acetyl-beta-D-glucosaminyl)-L-seryl-[protein] + UDP + H(+)</text>
        <dbReference type="Rhea" id="RHEA:48904"/>
        <dbReference type="Rhea" id="RHEA-COMP:9863"/>
        <dbReference type="Rhea" id="RHEA-COMP:12251"/>
        <dbReference type="ChEBI" id="CHEBI:15378"/>
        <dbReference type="ChEBI" id="CHEBI:29999"/>
        <dbReference type="ChEBI" id="CHEBI:57705"/>
        <dbReference type="ChEBI" id="CHEBI:58223"/>
        <dbReference type="ChEBI" id="CHEBI:90838"/>
        <dbReference type="EC" id="2.4.1.255"/>
    </reaction>
</comment>
<evidence type="ECO:0000256" key="2">
    <source>
        <dbReference type="ARBA" id="ARBA00022676"/>
    </source>
</evidence>
<reference evidence="13" key="1">
    <citation type="submission" date="2022-11" db="UniProtKB">
        <authorList>
            <consortium name="WormBaseParasite"/>
        </authorList>
    </citation>
    <scope>IDENTIFICATION</scope>
</reference>
<evidence type="ECO:0000256" key="6">
    <source>
        <dbReference type="ARBA" id="ARBA00023180"/>
    </source>
</evidence>
<dbReference type="PANTHER" id="PTHR20961">
    <property type="entry name" value="GLYCOSYLTRANSFERASE"/>
    <property type="match status" value="1"/>
</dbReference>
<proteinExistence type="predicted"/>
<comment type="catalytic activity">
    <reaction evidence="10">
        <text>L-threonyl-[protein] + UDP-N-acetyl-alpha-D-glucosamine = 3-O-(N-acetyl-beta-D-glucosaminyl)-L-threonyl-[protein] + UDP + H(+)</text>
        <dbReference type="Rhea" id="RHEA:48908"/>
        <dbReference type="Rhea" id="RHEA-COMP:11060"/>
        <dbReference type="Rhea" id="RHEA-COMP:12252"/>
        <dbReference type="ChEBI" id="CHEBI:15378"/>
        <dbReference type="ChEBI" id="CHEBI:30013"/>
        <dbReference type="ChEBI" id="CHEBI:57705"/>
        <dbReference type="ChEBI" id="CHEBI:58223"/>
        <dbReference type="ChEBI" id="CHEBI:90840"/>
        <dbReference type="EC" id="2.4.1.255"/>
    </reaction>
</comment>
<accession>A0A914W2R3</accession>
<dbReference type="EC" id="2.4.1.255" evidence="1"/>
<keyword evidence="2" id="KW-0328">Glycosyltransferase</keyword>
<evidence type="ECO:0000256" key="1">
    <source>
        <dbReference type="ARBA" id="ARBA00011970"/>
    </source>
</evidence>
<keyword evidence="12" id="KW-1185">Reference proteome</keyword>
<name>A0A914W2R3_9BILA</name>
<evidence type="ECO:0000256" key="9">
    <source>
        <dbReference type="ARBA" id="ARBA00048317"/>
    </source>
</evidence>
<keyword evidence="4" id="KW-0732">Signal</keyword>
<evidence type="ECO:0000313" key="13">
    <source>
        <dbReference type="WBParaSite" id="PSAMB.scaffold3002size20090.g19903.t1"/>
    </source>
</evidence>
<keyword evidence="6" id="KW-0325">Glycoprotein</keyword>
<evidence type="ECO:0000256" key="8">
    <source>
        <dbReference type="ARBA" id="ARBA00042574"/>
    </source>
</evidence>
<dbReference type="WBParaSite" id="PSAMB.scaffold3002size20090.g19903.t1">
    <property type="protein sequence ID" value="PSAMB.scaffold3002size20090.g19903.t1"/>
    <property type="gene ID" value="PSAMB.scaffold3002size20090.g19903"/>
</dbReference>
<dbReference type="InterPro" id="IPR007657">
    <property type="entry name" value="Glycosyltransferase_61"/>
</dbReference>
<keyword evidence="5" id="KW-0256">Endoplasmic reticulum</keyword>
<evidence type="ECO:0000256" key="4">
    <source>
        <dbReference type="ARBA" id="ARBA00022729"/>
    </source>
</evidence>
<dbReference type="AlphaFoldDB" id="A0A914W2R3"/>
<dbReference type="GO" id="GO:0097363">
    <property type="term" value="F:protein O-acetylglucosaminyltransferase activity"/>
    <property type="evidence" value="ECO:0007669"/>
    <property type="project" value="UniProtKB-EC"/>
</dbReference>
<evidence type="ECO:0000259" key="11">
    <source>
        <dbReference type="Pfam" id="PF04577"/>
    </source>
</evidence>